<feature type="non-terminal residue" evidence="9">
    <location>
        <position position="335"/>
    </location>
</feature>
<sequence length="335" mass="38428">MKKNILITGGLGFIGSNFIRHLYNKYPDYSIWNFDLMTYAGNPDNLLDIEDLESKEENKRYFFIKGDICDSLKLNEIFNRIEFDFVVNFAAESHVDRSIINSDQFIRSNITGVHVLINILRHHNRTRFIQISTDEIYGDVPEKIKSNENYPIQPSNPYAASKAAADVLVQSYMKTFGLSAIIVRGANNFGFYQYPEKIIPLTITNLIQGIPVPIHGSGSQIRNWVHTNDFSEGLDIVMHNAPNSSIYNISGTEKSIIDVVKKIGEIMGKSGKKDLIVNVNDRPGRDMRYAPDSSKLTLEFGWKPKKSVDESLNEVIHWYLNNKKWWQDIMTKKRK</sequence>
<dbReference type="Pfam" id="PF16363">
    <property type="entry name" value="GDP_Man_Dehyd"/>
    <property type="match status" value="1"/>
</dbReference>
<comment type="similarity">
    <text evidence="3 7">Belongs to the NAD(P)-dependent epimerase/dehydratase family. dTDP-glucose dehydratase subfamily.</text>
</comment>
<comment type="catalytic activity">
    <reaction evidence="1 7">
        <text>dTDP-alpha-D-glucose = dTDP-4-dehydro-6-deoxy-alpha-D-glucose + H2O</text>
        <dbReference type="Rhea" id="RHEA:17221"/>
        <dbReference type="ChEBI" id="CHEBI:15377"/>
        <dbReference type="ChEBI" id="CHEBI:57477"/>
        <dbReference type="ChEBI" id="CHEBI:57649"/>
        <dbReference type="EC" id="4.2.1.46"/>
    </reaction>
</comment>
<proteinExistence type="inferred from homology"/>
<dbReference type="Gene3D" id="3.40.50.720">
    <property type="entry name" value="NAD(P)-binding Rossmann-like Domain"/>
    <property type="match status" value="1"/>
</dbReference>
<evidence type="ECO:0000259" key="8">
    <source>
        <dbReference type="Pfam" id="PF16363"/>
    </source>
</evidence>
<evidence type="ECO:0000256" key="2">
    <source>
        <dbReference type="ARBA" id="ARBA00001911"/>
    </source>
</evidence>
<dbReference type="PANTHER" id="PTHR43000">
    <property type="entry name" value="DTDP-D-GLUCOSE 4,6-DEHYDRATASE-RELATED"/>
    <property type="match status" value="1"/>
</dbReference>
<evidence type="ECO:0000256" key="7">
    <source>
        <dbReference type="RuleBase" id="RU004473"/>
    </source>
</evidence>
<dbReference type="CDD" id="cd05246">
    <property type="entry name" value="dTDP_GD_SDR_e"/>
    <property type="match status" value="1"/>
</dbReference>
<evidence type="ECO:0000256" key="5">
    <source>
        <dbReference type="ARBA" id="ARBA00023027"/>
    </source>
</evidence>
<evidence type="ECO:0000313" key="9">
    <source>
        <dbReference type="EMBL" id="TSC93684.1"/>
    </source>
</evidence>
<dbReference type="InterPro" id="IPR005888">
    <property type="entry name" value="dTDP_Gluc_deHydtase"/>
</dbReference>
<dbReference type="InterPro" id="IPR016040">
    <property type="entry name" value="NAD(P)-bd_dom"/>
</dbReference>
<organism evidence="9 10">
    <name type="scientific">Candidatus Berkelbacteria bacterium Licking1014_85</name>
    <dbReference type="NCBI Taxonomy" id="2017148"/>
    <lineage>
        <taxon>Bacteria</taxon>
        <taxon>Candidatus Berkelbacteria</taxon>
    </lineage>
</organism>
<protein>
    <recommendedName>
        <fullName evidence="4 7">dTDP-glucose 4,6-dehydratase</fullName>
        <ecNumber evidence="4 7">4.2.1.46</ecNumber>
    </recommendedName>
</protein>
<keyword evidence="6 7" id="KW-0456">Lyase</keyword>
<comment type="caution">
    <text evidence="9">The sequence shown here is derived from an EMBL/GenBank/DDBJ whole genome shotgun (WGS) entry which is preliminary data.</text>
</comment>
<evidence type="ECO:0000256" key="3">
    <source>
        <dbReference type="ARBA" id="ARBA00008178"/>
    </source>
</evidence>
<accession>A0A554LLK0</accession>
<dbReference type="NCBIfam" id="TIGR01181">
    <property type="entry name" value="dTDP_gluc_dehyt"/>
    <property type="match status" value="1"/>
</dbReference>
<dbReference type="InterPro" id="IPR036291">
    <property type="entry name" value="NAD(P)-bd_dom_sf"/>
</dbReference>
<dbReference type="Proteomes" id="UP000315589">
    <property type="component" value="Unassembled WGS sequence"/>
</dbReference>
<dbReference type="EC" id="4.2.1.46" evidence="4 7"/>
<dbReference type="AlphaFoldDB" id="A0A554LLK0"/>
<name>A0A554LLK0_9BACT</name>
<gene>
    <name evidence="9" type="ORF">CEN91_147</name>
</gene>
<evidence type="ECO:0000313" key="10">
    <source>
        <dbReference type="Proteomes" id="UP000315589"/>
    </source>
</evidence>
<dbReference type="SUPFAM" id="SSF51735">
    <property type="entry name" value="NAD(P)-binding Rossmann-fold domains"/>
    <property type="match status" value="1"/>
</dbReference>
<dbReference type="Gene3D" id="3.90.25.10">
    <property type="entry name" value="UDP-galactose 4-epimerase, domain 1"/>
    <property type="match status" value="1"/>
</dbReference>
<evidence type="ECO:0000256" key="4">
    <source>
        <dbReference type="ARBA" id="ARBA00011990"/>
    </source>
</evidence>
<dbReference type="EMBL" id="VMGI01000014">
    <property type="protein sequence ID" value="TSC93684.1"/>
    <property type="molecule type" value="Genomic_DNA"/>
</dbReference>
<evidence type="ECO:0000256" key="1">
    <source>
        <dbReference type="ARBA" id="ARBA00001539"/>
    </source>
</evidence>
<feature type="domain" description="NAD(P)-binding" evidence="8">
    <location>
        <begin position="6"/>
        <end position="314"/>
    </location>
</feature>
<dbReference type="GO" id="GO:0009225">
    <property type="term" value="P:nucleotide-sugar metabolic process"/>
    <property type="evidence" value="ECO:0007669"/>
    <property type="project" value="InterPro"/>
</dbReference>
<evidence type="ECO:0000256" key="6">
    <source>
        <dbReference type="ARBA" id="ARBA00023239"/>
    </source>
</evidence>
<dbReference type="GO" id="GO:0008460">
    <property type="term" value="F:dTDP-glucose 4,6-dehydratase activity"/>
    <property type="evidence" value="ECO:0007669"/>
    <property type="project" value="UniProtKB-EC"/>
</dbReference>
<reference evidence="9 10" key="1">
    <citation type="submission" date="2017-07" db="EMBL/GenBank/DDBJ databases">
        <title>Mechanisms for carbon and nitrogen cycling indicate functional differentiation within the Candidate Phyla Radiation.</title>
        <authorList>
            <person name="Danczak R.E."/>
            <person name="Johnston M.D."/>
            <person name="Kenah C."/>
            <person name="Slattery M."/>
            <person name="Wrighton K.C."/>
            <person name="Wilkins M.J."/>
        </authorList>
    </citation>
    <scope>NUCLEOTIDE SEQUENCE [LARGE SCALE GENOMIC DNA]</scope>
    <source>
        <strain evidence="9">Licking1014_85</strain>
    </source>
</reference>
<keyword evidence="5" id="KW-0520">NAD</keyword>
<comment type="cofactor">
    <cofactor evidence="2 7">
        <name>NAD(+)</name>
        <dbReference type="ChEBI" id="CHEBI:57540"/>
    </cofactor>
</comment>